<sequence length="80" mass="8779">MYKTSDPNGVSEVMIKGRCTPSICADADASRHAVIGLAGTLSVRRRHRKIVTESALRVRESATRWGLNQHLCTCIPSDRA</sequence>
<evidence type="ECO:0000313" key="2">
    <source>
        <dbReference type="Proteomes" id="UP000299102"/>
    </source>
</evidence>
<reference evidence="1 2" key="1">
    <citation type="journal article" date="2019" name="Commun. Biol.">
        <title>The bagworm genome reveals a unique fibroin gene that provides high tensile strength.</title>
        <authorList>
            <person name="Kono N."/>
            <person name="Nakamura H."/>
            <person name="Ohtoshi R."/>
            <person name="Tomita M."/>
            <person name="Numata K."/>
            <person name="Arakawa K."/>
        </authorList>
    </citation>
    <scope>NUCLEOTIDE SEQUENCE [LARGE SCALE GENOMIC DNA]</scope>
</reference>
<dbReference type="AlphaFoldDB" id="A0A4C1U166"/>
<accession>A0A4C1U166</accession>
<proteinExistence type="predicted"/>
<keyword evidence="2" id="KW-1185">Reference proteome</keyword>
<dbReference type="EMBL" id="BGZK01000113">
    <property type="protein sequence ID" value="GBP19980.1"/>
    <property type="molecule type" value="Genomic_DNA"/>
</dbReference>
<organism evidence="1 2">
    <name type="scientific">Eumeta variegata</name>
    <name type="common">Bagworm moth</name>
    <name type="synonym">Eumeta japonica</name>
    <dbReference type="NCBI Taxonomy" id="151549"/>
    <lineage>
        <taxon>Eukaryota</taxon>
        <taxon>Metazoa</taxon>
        <taxon>Ecdysozoa</taxon>
        <taxon>Arthropoda</taxon>
        <taxon>Hexapoda</taxon>
        <taxon>Insecta</taxon>
        <taxon>Pterygota</taxon>
        <taxon>Neoptera</taxon>
        <taxon>Endopterygota</taxon>
        <taxon>Lepidoptera</taxon>
        <taxon>Glossata</taxon>
        <taxon>Ditrysia</taxon>
        <taxon>Tineoidea</taxon>
        <taxon>Psychidae</taxon>
        <taxon>Oiketicinae</taxon>
        <taxon>Eumeta</taxon>
    </lineage>
</organism>
<dbReference type="Proteomes" id="UP000299102">
    <property type="component" value="Unassembled WGS sequence"/>
</dbReference>
<name>A0A4C1U166_EUMVA</name>
<gene>
    <name evidence="1" type="ORF">EVAR_11370_1</name>
</gene>
<evidence type="ECO:0000313" key="1">
    <source>
        <dbReference type="EMBL" id="GBP19980.1"/>
    </source>
</evidence>
<comment type="caution">
    <text evidence="1">The sequence shown here is derived from an EMBL/GenBank/DDBJ whole genome shotgun (WGS) entry which is preliminary data.</text>
</comment>
<protein>
    <submittedName>
        <fullName evidence="1">Uncharacterized protein</fullName>
    </submittedName>
</protein>